<dbReference type="CTD" id="51622"/>
<comment type="similarity">
    <text evidence="1">Belongs to the CCZ1 family.</text>
</comment>
<dbReference type="PANTHER" id="PTHR13056:SF0">
    <property type="entry name" value="VACUOLAR FUSION PROTEIN CCZ1 HOMOLOG-RELATED"/>
    <property type="match status" value="1"/>
</dbReference>
<dbReference type="Proteomes" id="UP000695007">
    <property type="component" value="Unplaced"/>
</dbReference>
<dbReference type="AlphaFoldDB" id="A0AAJ7E120"/>
<dbReference type="Pfam" id="PF19032">
    <property type="entry name" value="Intu_longin_2"/>
    <property type="match status" value="1"/>
</dbReference>
<dbReference type="Pfam" id="PF19033">
    <property type="entry name" value="Intu_longin_3"/>
    <property type="match status" value="1"/>
</dbReference>
<keyword evidence="5" id="KW-1185">Reference proteome</keyword>
<evidence type="ECO:0000259" key="2">
    <source>
        <dbReference type="Pfam" id="PF19031"/>
    </source>
</evidence>
<gene>
    <name evidence="6" type="primary">LOC105366879</name>
</gene>
<proteinExistence type="inferred from homology"/>
<dbReference type="Pfam" id="PF19031">
    <property type="entry name" value="Intu_longin_1"/>
    <property type="match status" value="1"/>
</dbReference>
<dbReference type="GeneID" id="105366879"/>
<name>A0AAJ7E120_9HYME</name>
<evidence type="ECO:0000256" key="1">
    <source>
        <dbReference type="ARBA" id="ARBA00005352"/>
    </source>
</evidence>
<dbReference type="KEGG" id="csol:105366879"/>
<protein>
    <submittedName>
        <fullName evidence="6">Vacuolar fusion protein CCZ1 homolog</fullName>
    </submittedName>
</protein>
<organism evidence="5 6">
    <name type="scientific">Ceratosolen solmsi marchali</name>
    <dbReference type="NCBI Taxonomy" id="326594"/>
    <lineage>
        <taxon>Eukaryota</taxon>
        <taxon>Metazoa</taxon>
        <taxon>Ecdysozoa</taxon>
        <taxon>Arthropoda</taxon>
        <taxon>Hexapoda</taxon>
        <taxon>Insecta</taxon>
        <taxon>Pterygota</taxon>
        <taxon>Neoptera</taxon>
        <taxon>Endopterygota</taxon>
        <taxon>Hymenoptera</taxon>
        <taxon>Apocrita</taxon>
        <taxon>Proctotrupomorpha</taxon>
        <taxon>Chalcidoidea</taxon>
        <taxon>Agaonidae</taxon>
        <taxon>Agaoninae</taxon>
        <taxon>Ceratosolen</taxon>
    </lineage>
</organism>
<feature type="domain" description="CCZ1/INTU second Longin" evidence="3">
    <location>
        <begin position="207"/>
        <end position="328"/>
    </location>
</feature>
<dbReference type="PANTHER" id="PTHR13056">
    <property type="entry name" value="VACUOLAR FUSION PROTEIN CCZ1 HOMOLOG-RELATED"/>
    <property type="match status" value="1"/>
</dbReference>
<dbReference type="InterPro" id="IPR043988">
    <property type="entry name" value="CCZ1/INTU_longin_2"/>
</dbReference>
<accession>A0AAJ7E120</accession>
<evidence type="ECO:0000313" key="5">
    <source>
        <dbReference type="Proteomes" id="UP000695007"/>
    </source>
</evidence>
<dbReference type="InterPro" id="IPR013176">
    <property type="entry name" value="Ccz1"/>
</dbReference>
<dbReference type="InterPro" id="IPR043987">
    <property type="entry name" value="CCZ1/INTU/HSP4_longin_1"/>
</dbReference>
<dbReference type="RefSeq" id="XP_011503777.1">
    <property type="nucleotide sequence ID" value="XM_011505475.1"/>
</dbReference>
<reference evidence="6" key="1">
    <citation type="submission" date="2025-08" db="UniProtKB">
        <authorList>
            <consortium name="RefSeq"/>
        </authorList>
    </citation>
    <scope>IDENTIFICATION</scope>
</reference>
<feature type="domain" description="CCZ1/INTU/HPS4 third Longin" evidence="4">
    <location>
        <begin position="351"/>
        <end position="448"/>
    </location>
</feature>
<evidence type="ECO:0000313" key="6">
    <source>
        <dbReference type="RefSeq" id="XP_011503777.1"/>
    </source>
</evidence>
<feature type="domain" description="CCZ1/INTU/HSP4 first Longin" evidence="2">
    <location>
        <begin position="9"/>
        <end position="134"/>
    </location>
</feature>
<dbReference type="GO" id="GO:0016192">
    <property type="term" value="P:vesicle-mediated transport"/>
    <property type="evidence" value="ECO:0007669"/>
    <property type="project" value="InterPro"/>
</dbReference>
<sequence length="459" mass="53138">MSSKSEITLEHFYIFNNTYAKKEGEEKNKILYYYPAKVDIDNQIKNIGLSEAIIKFTESFNPGQSCDYCHTQKTRQIYFQPEIHFWMVMIVGVPFITKENDGTTYMEYLNDEVSSTVCQAILKQAYTIFRLFMGSFDNILNEPDCGSVILLRYKLDHFYSRYLLSLKLNNSDILDIFHGLVFLPLDKITFLRVQCFMNLIEATFPQVKYTAFLYNNQLVWSGLEPEDMQVVYNYLINTLLPAHLEKELDDSSISRNSSSPFTTSHYGKFVTGPSSINDVKKLPKVFINYSTKPISLYLIVYRALNATVCLFVDSTNSPMFYTTLDSFLGVQLTSLVNSISEQYSKHTSVTTESSPRYLYFNKLNLAYKSTIHNDHKRFSNVIVTSEVLRIITDINSDTSRLKETGEIVIKTMSDYWIVGKLSNLREFFVIIQQKNASIIEIDDEVNRLCDQQLKSIFFH</sequence>
<evidence type="ECO:0000259" key="3">
    <source>
        <dbReference type="Pfam" id="PF19032"/>
    </source>
</evidence>
<dbReference type="GO" id="GO:0035658">
    <property type="term" value="C:Mon1-Ccz1 complex"/>
    <property type="evidence" value="ECO:0007669"/>
    <property type="project" value="InterPro"/>
</dbReference>
<dbReference type="InterPro" id="IPR043989">
    <property type="entry name" value="CCZ1/INTU/HSP4_longin_3"/>
</dbReference>
<evidence type="ECO:0000259" key="4">
    <source>
        <dbReference type="Pfam" id="PF19033"/>
    </source>
</evidence>